<keyword evidence="8" id="KW-1185">Reference proteome</keyword>
<dbReference type="EMBL" id="CP063849">
    <property type="protein sequence ID" value="QOY88915.1"/>
    <property type="molecule type" value="Genomic_DNA"/>
</dbReference>
<evidence type="ECO:0000256" key="5">
    <source>
        <dbReference type="ARBA" id="ARBA00023014"/>
    </source>
</evidence>
<dbReference type="PANTHER" id="PTHR11228:SF7">
    <property type="entry name" value="PQQA PEPTIDE CYCLASE"/>
    <property type="match status" value="1"/>
</dbReference>
<dbReference type="InterPro" id="IPR050377">
    <property type="entry name" value="Radical_SAM_PqqE_MftC-like"/>
</dbReference>
<dbReference type="SUPFAM" id="SSF102114">
    <property type="entry name" value="Radical SAM enzymes"/>
    <property type="match status" value="1"/>
</dbReference>
<dbReference type="SFLD" id="SFLDG01067">
    <property type="entry name" value="SPASM/twitch_domain_containing"/>
    <property type="match status" value="1"/>
</dbReference>
<accession>A0A7S7SMB4</accession>
<dbReference type="CDD" id="cd01335">
    <property type="entry name" value="Radical_SAM"/>
    <property type="match status" value="1"/>
</dbReference>
<dbReference type="Pfam" id="PF04055">
    <property type="entry name" value="Radical_SAM"/>
    <property type="match status" value="1"/>
</dbReference>
<keyword evidence="3" id="KW-0479">Metal-binding</keyword>
<dbReference type="GO" id="GO:0046872">
    <property type="term" value="F:metal ion binding"/>
    <property type="evidence" value="ECO:0007669"/>
    <property type="project" value="UniProtKB-KW"/>
</dbReference>
<dbReference type="PANTHER" id="PTHR11228">
    <property type="entry name" value="RADICAL SAM DOMAIN PROTEIN"/>
    <property type="match status" value="1"/>
</dbReference>
<evidence type="ECO:0000259" key="6">
    <source>
        <dbReference type="Pfam" id="PF04055"/>
    </source>
</evidence>
<dbReference type="KEGG" id="pfer:IRI77_02835"/>
<proteinExistence type="predicted"/>
<dbReference type="InterPro" id="IPR007197">
    <property type="entry name" value="rSAM"/>
</dbReference>
<dbReference type="SFLD" id="SFLDS00029">
    <property type="entry name" value="Radical_SAM"/>
    <property type="match status" value="1"/>
</dbReference>
<dbReference type="GO" id="GO:0051536">
    <property type="term" value="F:iron-sulfur cluster binding"/>
    <property type="evidence" value="ECO:0007669"/>
    <property type="project" value="UniProtKB-KW"/>
</dbReference>
<dbReference type="Proteomes" id="UP000593892">
    <property type="component" value="Chromosome"/>
</dbReference>
<dbReference type="InterPro" id="IPR058240">
    <property type="entry name" value="rSAM_sf"/>
</dbReference>
<evidence type="ECO:0000256" key="2">
    <source>
        <dbReference type="ARBA" id="ARBA00022691"/>
    </source>
</evidence>
<organism evidence="7 8">
    <name type="scientific">Paludibaculum fermentans</name>
    <dbReference type="NCBI Taxonomy" id="1473598"/>
    <lineage>
        <taxon>Bacteria</taxon>
        <taxon>Pseudomonadati</taxon>
        <taxon>Acidobacteriota</taxon>
        <taxon>Terriglobia</taxon>
        <taxon>Bryobacterales</taxon>
        <taxon>Bryobacteraceae</taxon>
        <taxon>Paludibaculum</taxon>
    </lineage>
</organism>
<protein>
    <submittedName>
        <fullName evidence="7">Radical SAM protein</fullName>
    </submittedName>
</protein>
<dbReference type="InterPro" id="IPR013785">
    <property type="entry name" value="Aldolase_TIM"/>
</dbReference>
<sequence>MSRFRELTLLSSADGARMALGFPLAALHLLRDGAVTQGATPFPRRLGLFLTNRCNFACPMCAVQDARDEGLAHGGDMPFQILDTVLAECSPHQPVVDLIGGEPLLYPRIGEAVQLASRRRVLAVLTTNGLKLEQQAEALVKARLPMLQISIDGWDEPSQAARGGVRDSLSRIRAGIRAVQQARGRRSFPAIRVLTAITRVNHAHLDRIQQLVAELGVRSWGLSNYFYVNRNAHARHQEFALLHGLTGAVVAHSIPGDVYLDSVQVAGLKASLLRVKAANRTLRLKIAYAWDIDLDSYYSTREAARGLLCELPCRRLDIQTDGRMAVCVSGKQLGQVGRDSITQVRQGAAMAGYRRLYEQTRPMPMCFRCCGLSQSIRFDAVAVPHREPAATARQ</sequence>
<keyword evidence="5" id="KW-0411">Iron-sulfur</keyword>
<evidence type="ECO:0000256" key="3">
    <source>
        <dbReference type="ARBA" id="ARBA00022723"/>
    </source>
</evidence>
<gene>
    <name evidence="7" type="ORF">IRI77_02835</name>
</gene>
<evidence type="ECO:0000313" key="7">
    <source>
        <dbReference type="EMBL" id="QOY88915.1"/>
    </source>
</evidence>
<dbReference type="GO" id="GO:0003824">
    <property type="term" value="F:catalytic activity"/>
    <property type="evidence" value="ECO:0007669"/>
    <property type="project" value="InterPro"/>
</dbReference>
<comment type="cofactor">
    <cofactor evidence="1">
        <name>[4Fe-4S] cluster</name>
        <dbReference type="ChEBI" id="CHEBI:49883"/>
    </cofactor>
</comment>
<keyword evidence="2" id="KW-0949">S-adenosyl-L-methionine</keyword>
<reference evidence="7 8" key="1">
    <citation type="submission" date="2020-10" db="EMBL/GenBank/DDBJ databases">
        <title>Complete genome sequence of Paludibaculum fermentans P105T, a facultatively anaerobic acidobacterium capable of dissimilatory Fe(III) reduction.</title>
        <authorList>
            <person name="Dedysh S.N."/>
            <person name="Beletsky A.V."/>
            <person name="Kulichevskaya I.S."/>
            <person name="Mardanov A.V."/>
            <person name="Ravin N.V."/>
        </authorList>
    </citation>
    <scope>NUCLEOTIDE SEQUENCE [LARGE SCALE GENOMIC DNA]</scope>
    <source>
        <strain evidence="7 8">P105</strain>
    </source>
</reference>
<evidence type="ECO:0000256" key="4">
    <source>
        <dbReference type="ARBA" id="ARBA00023004"/>
    </source>
</evidence>
<feature type="domain" description="Radical SAM core" evidence="6">
    <location>
        <begin position="50"/>
        <end position="192"/>
    </location>
</feature>
<dbReference type="Gene3D" id="3.20.20.70">
    <property type="entry name" value="Aldolase class I"/>
    <property type="match status" value="1"/>
</dbReference>
<name>A0A7S7SMB4_PALFE</name>
<dbReference type="RefSeq" id="WP_194450578.1">
    <property type="nucleotide sequence ID" value="NZ_CP063849.1"/>
</dbReference>
<evidence type="ECO:0000313" key="8">
    <source>
        <dbReference type="Proteomes" id="UP000593892"/>
    </source>
</evidence>
<evidence type="ECO:0000256" key="1">
    <source>
        <dbReference type="ARBA" id="ARBA00001966"/>
    </source>
</evidence>
<dbReference type="AlphaFoldDB" id="A0A7S7SMB4"/>
<keyword evidence="4" id="KW-0408">Iron</keyword>